<sequence>MHSGVEETSCYGGKGSLDSIADSWAAPQSEKLYKTGNFELLEDFQEWLQDMPSNERVSWAVGSLVLTAGLLFIRMLNLVSMQFTTSPLRARLIKIKRVCLD</sequence>
<reference evidence="3" key="1">
    <citation type="submission" date="2025-08" db="UniProtKB">
        <authorList>
            <consortium name="RefSeq"/>
        </authorList>
    </citation>
    <scope>IDENTIFICATION</scope>
    <source>
        <tissue evidence="3">Fruit stalk</tissue>
    </source>
</reference>
<gene>
    <name evidence="3" type="primary">LOC111293682</name>
</gene>
<dbReference type="PANTHER" id="PTHR37390">
    <property type="entry name" value="OS02G0592500 PROTEIN"/>
    <property type="match status" value="1"/>
</dbReference>
<protein>
    <submittedName>
        <fullName evidence="3">Uncharacterized protein LOC111293682 isoform X2</fullName>
    </submittedName>
</protein>
<dbReference type="PANTHER" id="PTHR37390:SF1">
    <property type="entry name" value="FOLATE-BINDING PROTEIN 1"/>
    <property type="match status" value="1"/>
</dbReference>
<proteinExistence type="predicted"/>
<dbReference type="InterPro" id="IPR053305">
    <property type="entry name" value="Folate-binding_rcpt-like"/>
</dbReference>
<evidence type="ECO:0000313" key="3">
    <source>
        <dbReference type="RefSeq" id="XP_022742281.1"/>
    </source>
</evidence>
<keyword evidence="2" id="KW-1185">Reference proteome</keyword>
<accession>A0A6P5YQ94</accession>
<evidence type="ECO:0000256" key="1">
    <source>
        <dbReference type="SAM" id="Phobius"/>
    </source>
</evidence>
<name>A0A6P5YQ94_DURZI</name>
<keyword evidence="1" id="KW-1133">Transmembrane helix</keyword>
<evidence type="ECO:0000313" key="2">
    <source>
        <dbReference type="Proteomes" id="UP000515121"/>
    </source>
</evidence>
<organism evidence="2 3">
    <name type="scientific">Durio zibethinus</name>
    <name type="common">Durian</name>
    <dbReference type="NCBI Taxonomy" id="66656"/>
    <lineage>
        <taxon>Eukaryota</taxon>
        <taxon>Viridiplantae</taxon>
        <taxon>Streptophyta</taxon>
        <taxon>Embryophyta</taxon>
        <taxon>Tracheophyta</taxon>
        <taxon>Spermatophyta</taxon>
        <taxon>Magnoliopsida</taxon>
        <taxon>eudicotyledons</taxon>
        <taxon>Gunneridae</taxon>
        <taxon>Pentapetalae</taxon>
        <taxon>rosids</taxon>
        <taxon>malvids</taxon>
        <taxon>Malvales</taxon>
        <taxon>Malvaceae</taxon>
        <taxon>Helicteroideae</taxon>
        <taxon>Durio</taxon>
    </lineage>
</organism>
<dbReference type="RefSeq" id="XP_022742281.1">
    <property type="nucleotide sequence ID" value="XM_022886546.1"/>
</dbReference>
<dbReference type="AlphaFoldDB" id="A0A6P5YQ94"/>
<dbReference type="GeneID" id="111293682"/>
<keyword evidence="1" id="KW-0472">Membrane</keyword>
<feature type="transmembrane region" description="Helical" evidence="1">
    <location>
        <begin position="57"/>
        <end position="79"/>
    </location>
</feature>
<dbReference type="Proteomes" id="UP000515121">
    <property type="component" value="Unplaced"/>
</dbReference>
<keyword evidence="1" id="KW-0812">Transmembrane</keyword>